<dbReference type="AlphaFoldDB" id="A0A8I0U539"/>
<reference evidence="1" key="1">
    <citation type="submission" date="2017-12" db="EMBL/GenBank/DDBJ databases">
        <title>Genome sequencing and analysis.</title>
        <authorList>
            <person name="Huang Y.-T."/>
        </authorList>
    </citation>
    <scope>NUCLEOTIDE SEQUENCE</scope>
    <source>
        <strain evidence="1">VGH116</strain>
    </source>
</reference>
<dbReference type="EMBL" id="PKLF01000007">
    <property type="protein sequence ID" value="MBE8612522.1"/>
    <property type="molecule type" value="Genomic_DNA"/>
</dbReference>
<evidence type="ECO:0000313" key="2">
    <source>
        <dbReference type="Proteomes" id="UP000650477"/>
    </source>
</evidence>
<gene>
    <name evidence="1" type="ORF">CYG68_08820</name>
</gene>
<dbReference type="Proteomes" id="UP000650477">
    <property type="component" value="Unassembled WGS sequence"/>
</dbReference>
<protein>
    <submittedName>
        <fullName evidence="1">Uncharacterized protein</fullName>
    </submittedName>
</protein>
<organism evidence="1 2">
    <name type="scientific">Morganella morganii</name>
    <name type="common">Proteus morganii</name>
    <dbReference type="NCBI Taxonomy" id="582"/>
    <lineage>
        <taxon>Bacteria</taxon>
        <taxon>Pseudomonadati</taxon>
        <taxon>Pseudomonadota</taxon>
        <taxon>Gammaproteobacteria</taxon>
        <taxon>Enterobacterales</taxon>
        <taxon>Morganellaceae</taxon>
        <taxon>Morganella</taxon>
    </lineage>
</organism>
<name>A0A8I0U539_MORMO</name>
<proteinExistence type="predicted"/>
<accession>A0A8I0U539</accession>
<evidence type="ECO:0000313" key="1">
    <source>
        <dbReference type="EMBL" id="MBE8612522.1"/>
    </source>
</evidence>
<sequence>MTVRPVISVNGAEVGILSSVTYVLEKILDMSKEGIKEPGLHDFLRAEYNVIHPEMWDRYIVFHRDARTTGIGSNMVRHGWDNKKLRFLSAESVNIYIYRPIVASDIDTKTKVNIFNEENKLFYSSGKFPLRIKTIISDLTYAGTILDPQKPLDYRSGHTGCMVLSYISTSFEISFGGFVFGYGVTRDGYVTRASNLVGLGGGGAYANDIGCIVAYAPDAYPRWK</sequence>
<comment type="caution">
    <text evidence="1">The sequence shown here is derived from an EMBL/GenBank/DDBJ whole genome shotgun (WGS) entry which is preliminary data.</text>
</comment>